<reference evidence="2" key="1">
    <citation type="journal article" date="2020" name="Nature">
        <title>Giant virus diversity and host interactions through global metagenomics.</title>
        <authorList>
            <person name="Schulz F."/>
            <person name="Roux S."/>
            <person name="Paez-Espino D."/>
            <person name="Jungbluth S."/>
            <person name="Walsh D.A."/>
            <person name="Denef V.J."/>
            <person name="McMahon K.D."/>
            <person name="Konstantinidis K.T."/>
            <person name="Eloe-Fadrosh E.A."/>
            <person name="Kyrpides N.C."/>
            <person name="Woyke T."/>
        </authorList>
    </citation>
    <scope>NUCLEOTIDE SEQUENCE</scope>
    <source>
        <strain evidence="2">GVMAG-M-3300020727-4</strain>
    </source>
</reference>
<evidence type="ECO:0000256" key="1">
    <source>
        <dbReference type="SAM" id="Phobius"/>
    </source>
</evidence>
<proteinExistence type="predicted"/>
<protein>
    <submittedName>
        <fullName evidence="2">Uncharacterized protein</fullName>
    </submittedName>
</protein>
<name>A0A6C0CH19_9ZZZZ</name>
<keyword evidence="1" id="KW-0472">Membrane</keyword>
<feature type="transmembrane region" description="Helical" evidence="1">
    <location>
        <begin position="132"/>
        <end position="151"/>
    </location>
</feature>
<keyword evidence="1" id="KW-1133">Transmembrane helix</keyword>
<organism evidence="2">
    <name type="scientific">viral metagenome</name>
    <dbReference type="NCBI Taxonomy" id="1070528"/>
    <lineage>
        <taxon>unclassified sequences</taxon>
        <taxon>metagenomes</taxon>
        <taxon>organismal metagenomes</taxon>
    </lineage>
</organism>
<accession>A0A6C0CH19</accession>
<sequence length="152" mass="18071">MSLLNYLKTNQTNIENIIESYKNTIKICEKKMNTYYPHINQNTSIRTQYTIAQNDIKDANNQIDSCLTILELSKDKIEYLNKINSHENLLKILNNENELHYKLIKKIIDDYEDITNDFIDLRKMINNQRNQMILLATITICINMFAISRFFK</sequence>
<evidence type="ECO:0000313" key="2">
    <source>
        <dbReference type="EMBL" id="QHT02914.1"/>
    </source>
</evidence>
<keyword evidence="1" id="KW-0812">Transmembrane</keyword>
<dbReference type="AlphaFoldDB" id="A0A6C0CH19"/>
<dbReference type="EMBL" id="MN739403">
    <property type="protein sequence ID" value="QHT02914.1"/>
    <property type="molecule type" value="Genomic_DNA"/>
</dbReference>